<evidence type="ECO:0000313" key="2">
    <source>
        <dbReference type="Proteomes" id="UP000596427"/>
    </source>
</evidence>
<organism evidence="1 2">
    <name type="scientific">Xanthobacter dioxanivorans</name>
    <dbReference type="NCBI Taxonomy" id="2528964"/>
    <lineage>
        <taxon>Bacteria</taxon>
        <taxon>Pseudomonadati</taxon>
        <taxon>Pseudomonadota</taxon>
        <taxon>Alphaproteobacteria</taxon>
        <taxon>Hyphomicrobiales</taxon>
        <taxon>Xanthobacteraceae</taxon>
        <taxon>Xanthobacter</taxon>
    </lineage>
</organism>
<proteinExistence type="predicted"/>
<evidence type="ECO:0000313" key="1">
    <source>
        <dbReference type="EMBL" id="QRG08711.1"/>
    </source>
</evidence>
<keyword evidence="2" id="KW-1185">Reference proteome</keyword>
<reference evidence="1 2" key="1">
    <citation type="submission" date="2020-10" db="EMBL/GenBank/DDBJ databases">
        <title>Degradation of 1,4-Dioxane by Xanthobacter sp. YN2, via a Novel Group-2 Soluble Di-Iron Monooxygenase.</title>
        <authorList>
            <person name="Ma F."/>
            <person name="Wang Y."/>
            <person name="Yang J."/>
            <person name="Guo H."/>
            <person name="Su D."/>
            <person name="Yu L."/>
        </authorList>
    </citation>
    <scope>NUCLEOTIDE SEQUENCE [LARGE SCALE GENOMIC DNA]</scope>
    <source>
        <strain evidence="1 2">YN2</strain>
    </source>
</reference>
<gene>
    <name evidence="1" type="ORF">EZH22_10740</name>
</gene>
<dbReference type="EMBL" id="CP063362">
    <property type="protein sequence ID" value="QRG08711.1"/>
    <property type="molecule type" value="Genomic_DNA"/>
</dbReference>
<dbReference type="AlphaFoldDB" id="A0A974SJR1"/>
<dbReference type="Proteomes" id="UP000596427">
    <property type="component" value="Chromosome"/>
</dbReference>
<accession>A0A974SJR1</accession>
<name>A0A974SJR1_9HYPH</name>
<dbReference type="RefSeq" id="WP_203195624.1">
    <property type="nucleotide sequence ID" value="NZ_CP063362.1"/>
</dbReference>
<dbReference type="KEGG" id="xdi:EZH22_10740"/>
<sequence>MSTTDTSSAHVKTLEAIVNAEEKRIAKLLDALPEKTEAALTSAWDKFLSTIDAHLPSGNASEFVDGVKAVVGDLVTRKFDDAQTSLDSLIKTEADHVSAHLGNLIQAMAEFTSTSNGVLSSLLQTAEASGLLSAPAHLAASIGNRHD</sequence>
<protein>
    <submittedName>
        <fullName evidence="1">Uncharacterized protein</fullName>
    </submittedName>
</protein>